<dbReference type="InterPro" id="IPR035979">
    <property type="entry name" value="RBD_domain_sf"/>
</dbReference>
<evidence type="ECO:0000256" key="1">
    <source>
        <dbReference type="ARBA" id="ARBA00022737"/>
    </source>
</evidence>
<dbReference type="InterPro" id="IPR000504">
    <property type="entry name" value="RRM_dom"/>
</dbReference>
<keyword evidence="1" id="KW-0677">Repeat</keyword>
<dbReference type="SUPFAM" id="SSF54928">
    <property type="entry name" value="RNA-binding domain, RBD"/>
    <property type="match status" value="1"/>
</dbReference>
<dbReference type="EMBL" id="JAAGNX010000003">
    <property type="protein sequence ID" value="NDV63117.1"/>
    <property type="molecule type" value="Genomic_DNA"/>
</dbReference>
<dbReference type="AlphaFoldDB" id="A0A6B2M4V8"/>
<evidence type="ECO:0000313" key="4">
    <source>
        <dbReference type="EMBL" id="NDV63117.1"/>
    </source>
</evidence>
<dbReference type="SMART" id="SM00360">
    <property type="entry name" value="RRM"/>
    <property type="match status" value="1"/>
</dbReference>
<protein>
    <submittedName>
        <fullName evidence="4">RNA-binding protein</fullName>
    </submittedName>
</protein>
<gene>
    <name evidence="4" type="ORF">G0Q06_11690</name>
</gene>
<dbReference type="Proteomes" id="UP000478417">
    <property type="component" value="Unassembled WGS sequence"/>
</dbReference>
<dbReference type="Pfam" id="PF00076">
    <property type="entry name" value="RRM_1"/>
    <property type="match status" value="1"/>
</dbReference>
<feature type="domain" description="RRM" evidence="3">
    <location>
        <begin position="3"/>
        <end position="80"/>
    </location>
</feature>
<comment type="caution">
    <text evidence="4">The sequence shown here is derived from an EMBL/GenBank/DDBJ whole genome shotgun (WGS) entry which is preliminary data.</text>
</comment>
<keyword evidence="5" id="KW-1185">Reference proteome</keyword>
<name>A0A6B2M4V8_9BACT</name>
<sequence>MSTSLFVGNIPYGAMEREIQEHFSKCGQVDNVRFVMDFKRGRFRGFGFVTMPEDDAKAAVELLNQSEFQERQLIVSIARAS</sequence>
<proteinExistence type="predicted"/>
<reference evidence="4 5" key="1">
    <citation type="submission" date="2020-02" db="EMBL/GenBank/DDBJ databases">
        <title>Albibacoteraceae fam. nov., the first described family within the subdivision 4 Verrucomicrobia.</title>
        <authorList>
            <person name="Xi F."/>
        </authorList>
    </citation>
    <scope>NUCLEOTIDE SEQUENCE [LARGE SCALE GENOMIC DNA]</scope>
    <source>
        <strain evidence="4 5">CK1056</strain>
    </source>
</reference>
<dbReference type="GO" id="GO:0003723">
    <property type="term" value="F:RNA binding"/>
    <property type="evidence" value="ECO:0007669"/>
    <property type="project" value="UniProtKB-KW"/>
</dbReference>
<dbReference type="PANTHER" id="PTHR23236">
    <property type="entry name" value="EUKARYOTIC TRANSLATION INITIATION FACTOR 4B/4H"/>
    <property type="match status" value="1"/>
</dbReference>
<dbReference type="PANTHER" id="PTHR23236:SF119">
    <property type="entry name" value="NUCLEAR RNA-BINDING PROTEIN SART-3"/>
    <property type="match status" value="1"/>
</dbReference>
<accession>A0A6B2M4V8</accession>
<evidence type="ECO:0000313" key="5">
    <source>
        <dbReference type="Proteomes" id="UP000478417"/>
    </source>
</evidence>
<dbReference type="Gene3D" id="3.30.70.330">
    <property type="match status" value="1"/>
</dbReference>
<dbReference type="RefSeq" id="WP_163966173.1">
    <property type="nucleotide sequence ID" value="NZ_JAAGNX010000003.1"/>
</dbReference>
<dbReference type="PROSITE" id="PS50102">
    <property type="entry name" value="RRM"/>
    <property type="match status" value="1"/>
</dbReference>
<dbReference type="InterPro" id="IPR012677">
    <property type="entry name" value="Nucleotide-bd_a/b_plait_sf"/>
</dbReference>
<evidence type="ECO:0000256" key="2">
    <source>
        <dbReference type="ARBA" id="ARBA00022884"/>
    </source>
</evidence>
<organism evidence="4 5">
    <name type="scientific">Oceanipulchritudo coccoides</name>
    <dbReference type="NCBI Taxonomy" id="2706888"/>
    <lineage>
        <taxon>Bacteria</taxon>
        <taxon>Pseudomonadati</taxon>
        <taxon>Verrucomicrobiota</taxon>
        <taxon>Opitutia</taxon>
        <taxon>Puniceicoccales</taxon>
        <taxon>Oceanipulchritudinaceae</taxon>
        <taxon>Oceanipulchritudo</taxon>
    </lineage>
</organism>
<keyword evidence="2" id="KW-0694">RNA-binding</keyword>
<evidence type="ECO:0000259" key="3">
    <source>
        <dbReference type="PROSITE" id="PS50102"/>
    </source>
</evidence>